<evidence type="ECO:0000313" key="3">
    <source>
        <dbReference type="EMBL" id="MPL96752.1"/>
    </source>
</evidence>
<dbReference type="InterPro" id="IPR011053">
    <property type="entry name" value="Single_hybrid_motif"/>
</dbReference>
<dbReference type="PANTHER" id="PTHR45266">
    <property type="entry name" value="OXALOACETATE DECARBOXYLASE ALPHA CHAIN"/>
    <property type="match status" value="1"/>
</dbReference>
<dbReference type="PANTHER" id="PTHR45266:SF3">
    <property type="entry name" value="OXALOACETATE DECARBOXYLASE ALPHA CHAIN"/>
    <property type="match status" value="1"/>
</dbReference>
<dbReference type="PROSITE" id="PS50968">
    <property type="entry name" value="BIOTINYL_LIPOYL"/>
    <property type="match status" value="1"/>
</dbReference>
<protein>
    <recommendedName>
        <fullName evidence="2">Lipoyl-binding domain-containing protein</fullName>
    </recommendedName>
</protein>
<gene>
    <name evidence="3" type="ORF">SDC9_42934</name>
</gene>
<evidence type="ECO:0000259" key="2">
    <source>
        <dbReference type="PROSITE" id="PS50968"/>
    </source>
</evidence>
<dbReference type="CDD" id="cd06850">
    <property type="entry name" value="biotinyl_domain"/>
    <property type="match status" value="1"/>
</dbReference>
<keyword evidence="1" id="KW-0092">Biotin</keyword>
<dbReference type="Pfam" id="PF00364">
    <property type="entry name" value="Biotin_lipoyl"/>
    <property type="match status" value="1"/>
</dbReference>
<comment type="caution">
    <text evidence="3">The sequence shown here is derived from an EMBL/GenBank/DDBJ whole genome shotgun (WGS) entry which is preliminary data.</text>
</comment>
<sequence length="126" mass="13947">MKKYLIKVNQNQYEVEVVEVKQGATVPVETRRTTETPKLKTTLSETKVKENNTPQNGKKVIAPMPGNVMKVLVSPGEQVKKEQKLLVFESMKMENELTSPFEGTVMQVNTSEGAVMAAGQLLLVIA</sequence>
<feature type="domain" description="Lipoyl-binding" evidence="2">
    <location>
        <begin position="47"/>
        <end position="126"/>
    </location>
</feature>
<accession>A0A644W205</accession>
<proteinExistence type="predicted"/>
<evidence type="ECO:0000256" key="1">
    <source>
        <dbReference type="ARBA" id="ARBA00023267"/>
    </source>
</evidence>
<dbReference type="SUPFAM" id="SSF51230">
    <property type="entry name" value="Single hybrid motif"/>
    <property type="match status" value="1"/>
</dbReference>
<dbReference type="FunFam" id="2.40.50.100:FF:000003">
    <property type="entry name" value="Acetyl-CoA carboxylase biotin carboxyl carrier protein"/>
    <property type="match status" value="1"/>
</dbReference>
<name>A0A644W205_9ZZZZ</name>
<dbReference type="InterPro" id="IPR050709">
    <property type="entry name" value="Biotin_Carboxyl_Carrier/Decarb"/>
</dbReference>
<reference evidence="3" key="1">
    <citation type="submission" date="2019-08" db="EMBL/GenBank/DDBJ databases">
        <authorList>
            <person name="Kucharzyk K."/>
            <person name="Murdoch R.W."/>
            <person name="Higgins S."/>
            <person name="Loffler F."/>
        </authorList>
    </citation>
    <scope>NUCLEOTIDE SEQUENCE</scope>
</reference>
<organism evidence="3">
    <name type="scientific">bioreactor metagenome</name>
    <dbReference type="NCBI Taxonomy" id="1076179"/>
    <lineage>
        <taxon>unclassified sequences</taxon>
        <taxon>metagenomes</taxon>
        <taxon>ecological metagenomes</taxon>
    </lineage>
</organism>
<dbReference type="EMBL" id="VSSQ01000524">
    <property type="protein sequence ID" value="MPL96752.1"/>
    <property type="molecule type" value="Genomic_DNA"/>
</dbReference>
<dbReference type="Gene3D" id="2.40.50.100">
    <property type="match status" value="1"/>
</dbReference>
<dbReference type="InterPro" id="IPR000089">
    <property type="entry name" value="Biotin_lipoyl"/>
</dbReference>
<dbReference type="AlphaFoldDB" id="A0A644W205"/>